<dbReference type="SUPFAM" id="SSF53955">
    <property type="entry name" value="Lysozyme-like"/>
    <property type="match status" value="1"/>
</dbReference>
<dbReference type="KEGG" id="rbg:BG454_09435"/>
<comment type="similarity">
    <text evidence="1">Belongs to the virb1 family.</text>
</comment>
<dbReference type="OrthoDB" id="5945995at2"/>
<gene>
    <name evidence="3" type="ORF">BG454_09435</name>
</gene>
<protein>
    <submittedName>
        <fullName evidence="3">Transglycosylase</fullName>
    </submittedName>
</protein>
<keyword evidence="4" id="KW-1185">Reference proteome</keyword>
<organism evidence="3 4">
    <name type="scientific">Roseinatronobacter bogoriensis subsp. barguzinensis</name>
    <dbReference type="NCBI Taxonomy" id="441209"/>
    <lineage>
        <taxon>Bacteria</taxon>
        <taxon>Pseudomonadati</taxon>
        <taxon>Pseudomonadota</taxon>
        <taxon>Alphaproteobacteria</taxon>
        <taxon>Rhodobacterales</taxon>
        <taxon>Paracoccaceae</taxon>
        <taxon>Roseinatronobacter</taxon>
    </lineage>
</organism>
<reference evidence="3 4" key="1">
    <citation type="submission" date="2017-11" db="EMBL/GenBank/DDBJ databases">
        <title>Revised Sequence and Annotation of the Rhodobaca barguzinensis strain alga05 Genome.</title>
        <authorList>
            <person name="Kopejtka K."/>
            <person name="Tomasch J.M."/>
            <person name="Bunk B."/>
            <person name="Koblizek M."/>
        </authorList>
    </citation>
    <scope>NUCLEOTIDE SEQUENCE [LARGE SCALE GENOMIC DNA]</scope>
    <source>
        <strain evidence="4">alga05</strain>
    </source>
</reference>
<dbReference type="InterPro" id="IPR008258">
    <property type="entry name" value="Transglycosylase_SLT_dom_1"/>
</dbReference>
<accession>A0A2K8KAK9</accession>
<name>A0A2K8KAK9_9RHOB</name>
<dbReference type="STRING" id="441209.GCA_001870665_01665"/>
<dbReference type="Pfam" id="PF01464">
    <property type="entry name" value="SLT"/>
    <property type="match status" value="1"/>
</dbReference>
<evidence type="ECO:0000259" key="2">
    <source>
        <dbReference type="Pfam" id="PF01464"/>
    </source>
</evidence>
<dbReference type="AlphaFoldDB" id="A0A2K8KAK9"/>
<dbReference type="InterPro" id="IPR023346">
    <property type="entry name" value="Lysozyme-like_dom_sf"/>
</dbReference>
<dbReference type="Proteomes" id="UP000228948">
    <property type="component" value="Chromosome"/>
</dbReference>
<proteinExistence type="inferred from homology"/>
<sequence length="243" mass="26793">MAGFFDHINRNLVPQVWFAALAMIFANMLLWPSCATASQPAVLCENAAQQAATRHGVPLDVLRAVALVETGRARAGQWEPWPWAIHSAGQGHWFDSRAEATAYAKGRLNAGYRNVDLGCFQINYRWHGEEFSSVEAMMDPAKNADYAARLLAAHKARLGTWDLAAGAYHSATPQHARRYIARFREMHAKTVLRQQDQPSHTTNARENQYSLLTPAGGGRLGSLVQIDGLGRGVRLIDLAHGQP</sequence>
<evidence type="ECO:0000313" key="4">
    <source>
        <dbReference type="Proteomes" id="UP000228948"/>
    </source>
</evidence>
<dbReference type="Gene3D" id="1.10.530.10">
    <property type="match status" value="1"/>
</dbReference>
<feature type="domain" description="Transglycosylase SLT" evidence="2">
    <location>
        <begin position="113"/>
        <end position="180"/>
    </location>
</feature>
<dbReference type="EMBL" id="CP024899">
    <property type="protein sequence ID" value="ATX66016.1"/>
    <property type="molecule type" value="Genomic_DNA"/>
</dbReference>
<evidence type="ECO:0000313" key="3">
    <source>
        <dbReference type="EMBL" id="ATX66016.1"/>
    </source>
</evidence>
<evidence type="ECO:0000256" key="1">
    <source>
        <dbReference type="ARBA" id="ARBA00009387"/>
    </source>
</evidence>